<feature type="transmembrane region" description="Helical" evidence="2">
    <location>
        <begin position="374"/>
        <end position="397"/>
    </location>
</feature>
<sequence>MWSRKQSVCSAVSGASKGDDADAFASGLQIYPFAIALRVRVLQVTKIITNCQTTSIPQCSARTMWSRKQSICSAVSGTSKGDDADAFASGLQIYPFAIALRVRVLQCSARTMWSRKQSICSAVSGTSKGDDADAFASGLQIYPFAIALRVRVLQSVCSTVSGASKGDDADAFASGLQIYPFAIALRVRVLQVTKHVEQLFDKHSPLLHARTMWSRKQSVCSAVNGASKGDDADAFASGLQIYPFAKALRVRVLQRTMWSRKQSVCSAVSGASKGDDADAFASGLQIYPFAIALRVRVLQIVCGIGGLVVGAVGWLEERQKPMLGLGVPAGAVTVLAAATSVYYSRGFGGWASARARSSARWGAPWRALGPSPCAAVPLTILWVTALAAHVAMLAFCVRSLMNIGCGSTTCIGVAAAQLAVSVTTLAAAAFMLQLDLRYDASLSPPPRPSDAQICTAVSMVPLTSVAITSGNSGDGNTDPTSSPLSKDKEPQSELVT</sequence>
<dbReference type="EMBL" id="JBEUOH010000011">
    <property type="protein sequence ID" value="KAL0881871.1"/>
    <property type="molecule type" value="Genomic_DNA"/>
</dbReference>
<gene>
    <name evidence="3" type="ORF">ABMA27_001643</name>
</gene>
<keyword evidence="4" id="KW-1185">Reference proteome</keyword>
<evidence type="ECO:0000313" key="4">
    <source>
        <dbReference type="Proteomes" id="UP001549920"/>
    </source>
</evidence>
<feature type="compositionally biased region" description="Polar residues" evidence="1">
    <location>
        <begin position="467"/>
        <end position="484"/>
    </location>
</feature>
<reference evidence="3 4" key="1">
    <citation type="submission" date="2024-06" db="EMBL/GenBank/DDBJ databases">
        <title>A chromosome-level genome assembly of beet webworm, Loxostege sticticalis.</title>
        <authorList>
            <person name="Zhang Y."/>
        </authorList>
    </citation>
    <scope>NUCLEOTIDE SEQUENCE [LARGE SCALE GENOMIC DNA]</scope>
    <source>
        <strain evidence="3">AQ026</strain>
        <tissue evidence="3">Whole body</tissue>
    </source>
</reference>
<protein>
    <recommendedName>
        <fullName evidence="5">Transmembrane protein</fullName>
    </recommendedName>
</protein>
<comment type="caution">
    <text evidence="3">The sequence shown here is derived from an EMBL/GenBank/DDBJ whole genome shotgun (WGS) entry which is preliminary data.</text>
</comment>
<organism evidence="3 4">
    <name type="scientific">Loxostege sticticalis</name>
    <name type="common">Beet webworm moth</name>
    <dbReference type="NCBI Taxonomy" id="481309"/>
    <lineage>
        <taxon>Eukaryota</taxon>
        <taxon>Metazoa</taxon>
        <taxon>Ecdysozoa</taxon>
        <taxon>Arthropoda</taxon>
        <taxon>Hexapoda</taxon>
        <taxon>Insecta</taxon>
        <taxon>Pterygota</taxon>
        <taxon>Neoptera</taxon>
        <taxon>Endopterygota</taxon>
        <taxon>Lepidoptera</taxon>
        <taxon>Glossata</taxon>
        <taxon>Ditrysia</taxon>
        <taxon>Pyraloidea</taxon>
        <taxon>Crambidae</taxon>
        <taxon>Pyraustinae</taxon>
        <taxon>Loxostege</taxon>
    </lineage>
</organism>
<feature type="compositionally biased region" description="Basic and acidic residues" evidence="1">
    <location>
        <begin position="485"/>
        <end position="496"/>
    </location>
</feature>
<evidence type="ECO:0008006" key="5">
    <source>
        <dbReference type="Google" id="ProtNLM"/>
    </source>
</evidence>
<dbReference type="Proteomes" id="UP001549920">
    <property type="component" value="Unassembled WGS sequence"/>
</dbReference>
<evidence type="ECO:0000256" key="2">
    <source>
        <dbReference type="SAM" id="Phobius"/>
    </source>
</evidence>
<keyword evidence="2" id="KW-0812">Transmembrane</keyword>
<feature type="transmembrane region" description="Helical" evidence="2">
    <location>
        <begin position="322"/>
        <end position="343"/>
    </location>
</feature>
<keyword evidence="2" id="KW-1133">Transmembrane helix</keyword>
<name>A0ABR3HZ78_LOXSC</name>
<evidence type="ECO:0000313" key="3">
    <source>
        <dbReference type="EMBL" id="KAL0881871.1"/>
    </source>
</evidence>
<accession>A0ABR3HZ78</accession>
<evidence type="ECO:0000256" key="1">
    <source>
        <dbReference type="SAM" id="MobiDB-lite"/>
    </source>
</evidence>
<proteinExistence type="predicted"/>
<feature type="transmembrane region" description="Helical" evidence="2">
    <location>
        <begin position="409"/>
        <end position="432"/>
    </location>
</feature>
<feature type="region of interest" description="Disordered" evidence="1">
    <location>
        <begin position="467"/>
        <end position="496"/>
    </location>
</feature>
<keyword evidence="2" id="KW-0472">Membrane</keyword>
<feature type="transmembrane region" description="Helical" evidence="2">
    <location>
        <begin position="297"/>
        <end position="315"/>
    </location>
</feature>